<dbReference type="AlphaFoldDB" id="A0A2W7RAR8"/>
<name>A0A2W7RAR8_9BACT</name>
<dbReference type="RefSeq" id="WP_205635697.1">
    <property type="nucleotide sequence ID" value="NZ_MSSV01000002.1"/>
</dbReference>
<sequence length="360" mass="40766">MIELLTFQEAILKSASCNTRHLLLGNGFSIACIPTIFTYNSLFAEADFSDNPEIELAFKKLSTTDFELVINALEKSSVLLPAYSEKLDELCGKMSLDADKIKELLIDTIANRHPEYPSQIEQEKYSYCRKFLSNFVFKGSKGRVYTLNYDLLLYWTLMHEIDNEGFKLVHNDGFGRDTIVENGEIEVANELTWQGKASNQNIHYIHGALHLFDVGFQLEKFSWVNTGTTLIQQARMALRLNKFPLFVTEGDSEKKMSKITHNAYLFNSYESFDGVAQAGFGKPGNTCLFTYGVSFSENDRHIFNKVANGKIKKLFVGIYGDPSSTNNQHIISLAESLKSSRSIHPLEIDYYDSQTANVWG</sequence>
<proteinExistence type="predicted"/>
<protein>
    <submittedName>
        <fullName evidence="1">Uncharacterized protein DUF4917</fullName>
    </submittedName>
</protein>
<gene>
    <name evidence="1" type="ORF">LV84_01722</name>
</gene>
<dbReference type="Pfam" id="PF16263">
    <property type="entry name" value="DUF4917"/>
    <property type="match status" value="1"/>
</dbReference>
<dbReference type="InterPro" id="IPR032581">
    <property type="entry name" value="DUF4917"/>
</dbReference>
<dbReference type="Proteomes" id="UP000249115">
    <property type="component" value="Unassembled WGS sequence"/>
</dbReference>
<evidence type="ECO:0000313" key="1">
    <source>
        <dbReference type="EMBL" id="PZX57594.1"/>
    </source>
</evidence>
<reference evidence="1 2" key="1">
    <citation type="submission" date="2018-06" db="EMBL/GenBank/DDBJ databases">
        <title>Genomic Encyclopedia of Archaeal and Bacterial Type Strains, Phase II (KMG-II): from individual species to whole genera.</title>
        <authorList>
            <person name="Goeker M."/>
        </authorList>
    </citation>
    <scope>NUCLEOTIDE SEQUENCE [LARGE SCALE GENOMIC DNA]</scope>
    <source>
        <strain evidence="1 2">DSM 22686</strain>
    </source>
</reference>
<comment type="caution">
    <text evidence="1">The sequence shown here is derived from an EMBL/GenBank/DDBJ whole genome shotgun (WGS) entry which is preliminary data.</text>
</comment>
<dbReference type="EMBL" id="QKZU01000006">
    <property type="protein sequence ID" value="PZX57594.1"/>
    <property type="molecule type" value="Genomic_DNA"/>
</dbReference>
<evidence type="ECO:0000313" key="2">
    <source>
        <dbReference type="Proteomes" id="UP000249115"/>
    </source>
</evidence>
<organism evidence="1 2">
    <name type="scientific">Algoriphagus ratkowskyi</name>
    <dbReference type="NCBI Taxonomy" id="57028"/>
    <lineage>
        <taxon>Bacteria</taxon>
        <taxon>Pseudomonadati</taxon>
        <taxon>Bacteroidota</taxon>
        <taxon>Cytophagia</taxon>
        <taxon>Cytophagales</taxon>
        <taxon>Cyclobacteriaceae</taxon>
        <taxon>Algoriphagus</taxon>
    </lineage>
</organism>
<accession>A0A2W7RAR8</accession>